<dbReference type="KEGG" id="pcx:LPB68_07305"/>
<reference evidence="2 3" key="1">
    <citation type="submission" date="2016-02" db="EMBL/GenBank/DDBJ databases">
        <title>Paenibacillus sp. LPB0068, isolated from Crassostrea gigas.</title>
        <authorList>
            <person name="Shin S.-K."/>
            <person name="Yi H."/>
        </authorList>
    </citation>
    <scope>NUCLEOTIDE SEQUENCE [LARGE SCALE GENOMIC DNA]</scope>
    <source>
        <strain evidence="2 3">LPB0068</strain>
    </source>
</reference>
<dbReference type="STRING" id="1763538.LPB68_07305"/>
<evidence type="ECO:0000313" key="3">
    <source>
        <dbReference type="Proteomes" id="UP000077134"/>
    </source>
</evidence>
<dbReference type="Proteomes" id="UP000077134">
    <property type="component" value="Unassembled WGS sequence"/>
</dbReference>
<dbReference type="RefSeq" id="WP_068654118.1">
    <property type="nucleotide sequence ID" value="NZ_CP017770.1"/>
</dbReference>
<dbReference type="EMBL" id="LSFN01000001">
    <property type="protein sequence ID" value="OAB77855.1"/>
    <property type="molecule type" value="Genomic_DNA"/>
</dbReference>
<protein>
    <submittedName>
        <fullName evidence="2">Uncharacterized protein</fullName>
    </submittedName>
</protein>
<proteinExistence type="predicted"/>
<evidence type="ECO:0000256" key="1">
    <source>
        <dbReference type="SAM" id="Coils"/>
    </source>
</evidence>
<accession>A0A167GSB0</accession>
<organism evidence="2 3">
    <name type="scientific">Paenibacillus crassostreae</name>
    <dbReference type="NCBI Taxonomy" id="1763538"/>
    <lineage>
        <taxon>Bacteria</taxon>
        <taxon>Bacillati</taxon>
        <taxon>Bacillota</taxon>
        <taxon>Bacilli</taxon>
        <taxon>Bacillales</taxon>
        <taxon>Paenibacillaceae</taxon>
        <taxon>Paenibacillus</taxon>
    </lineage>
</organism>
<feature type="coiled-coil region" evidence="1">
    <location>
        <begin position="8"/>
        <end position="35"/>
    </location>
</feature>
<dbReference type="AlphaFoldDB" id="A0A167GSB0"/>
<keyword evidence="1" id="KW-0175">Coiled coil</keyword>
<name>A0A167GSB0_9BACL</name>
<sequence>MDKQVKRYYQLKKKQKEIEQELGDLRNELINYCSEQGLTELEIGSYQVKIIMQERKEYDDSKLYAALPDPSVWKMISKADPAKITSLLKLNVITEETVKEALSLKKISVLQVNKS</sequence>
<evidence type="ECO:0000313" key="2">
    <source>
        <dbReference type="EMBL" id="OAB77855.1"/>
    </source>
</evidence>
<keyword evidence="3" id="KW-1185">Reference proteome</keyword>
<comment type="caution">
    <text evidence="2">The sequence shown here is derived from an EMBL/GenBank/DDBJ whole genome shotgun (WGS) entry which is preliminary data.</text>
</comment>
<dbReference type="OrthoDB" id="2678891at2"/>
<gene>
    <name evidence="2" type="ORF">PNBC_00385</name>
</gene>